<feature type="domain" description="Core-binding (CB)" evidence="9">
    <location>
        <begin position="79"/>
        <end position="162"/>
    </location>
</feature>
<reference evidence="10 11" key="1">
    <citation type="journal article" date="2016" name="Genome Announc.">
        <title>Draft Genome Sequence of Criibacterium bergeronii gen. nov., sp. nov., Strain CCRI-22567T, Isolated from a Vaginal Sample from a Woman with Bacterial Vaginosis.</title>
        <authorList>
            <person name="Maheux A.F."/>
            <person name="Berube E."/>
            <person name="Boudreau D.K."/>
            <person name="Raymond F."/>
            <person name="Corbeil J."/>
            <person name="Roy P.H."/>
            <person name="Boissinot M."/>
            <person name="Omar R.F."/>
        </authorList>
    </citation>
    <scope>NUCLEOTIDE SEQUENCE [LARGE SCALE GENOMIC DNA]</scope>
    <source>
        <strain evidence="10 11">CCRI-22567</strain>
    </source>
</reference>
<evidence type="ECO:0000256" key="5">
    <source>
        <dbReference type="ARBA" id="ARBA00023172"/>
    </source>
</evidence>
<comment type="caution">
    <text evidence="10">The sequence shown here is derived from an EMBL/GenBank/DDBJ whole genome shotgun (WGS) entry which is preliminary data.</text>
</comment>
<dbReference type="Pfam" id="PF14659">
    <property type="entry name" value="Phage_int_SAM_3"/>
    <property type="match status" value="1"/>
</dbReference>
<feature type="region of interest" description="Disordered" evidence="7">
    <location>
        <begin position="402"/>
        <end position="430"/>
    </location>
</feature>
<dbReference type="InterPro" id="IPR004107">
    <property type="entry name" value="Integrase_SAM-like_N"/>
</dbReference>
<keyword evidence="3" id="KW-0229">DNA integration</keyword>
<evidence type="ECO:0000259" key="9">
    <source>
        <dbReference type="PROSITE" id="PS51900"/>
    </source>
</evidence>
<keyword evidence="11" id="KW-1185">Reference proteome</keyword>
<dbReference type="Gene3D" id="1.10.150.130">
    <property type="match status" value="1"/>
</dbReference>
<dbReference type="STRING" id="1871336.BBG48_02085"/>
<evidence type="ECO:0000313" key="10">
    <source>
        <dbReference type="EMBL" id="RDY21516.1"/>
    </source>
</evidence>
<dbReference type="PANTHER" id="PTHR30629">
    <property type="entry name" value="PROPHAGE INTEGRASE"/>
    <property type="match status" value="1"/>
</dbReference>
<name>A0A371IM52_9FIRM</name>
<dbReference type="CDD" id="cd00796">
    <property type="entry name" value="INT_Rci_Hp1_C"/>
    <property type="match status" value="1"/>
</dbReference>
<dbReference type="Proteomes" id="UP000093352">
    <property type="component" value="Unassembled WGS sequence"/>
</dbReference>
<feature type="region of interest" description="Disordered" evidence="7">
    <location>
        <begin position="1"/>
        <end position="20"/>
    </location>
</feature>
<evidence type="ECO:0000256" key="4">
    <source>
        <dbReference type="ARBA" id="ARBA00023125"/>
    </source>
</evidence>
<dbReference type="PANTHER" id="PTHR30629:SF2">
    <property type="entry name" value="PROPHAGE INTEGRASE INTS-RELATED"/>
    <property type="match status" value="1"/>
</dbReference>
<dbReference type="GO" id="GO:0015074">
    <property type="term" value="P:DNA integration"/>
    <property type="evidence" value="ECO:0007669"/>
    <property type="project" value="UniProtKB-KW"/>
</dbReference>
<dbReference type="SUPFAM" id="SSF56349">
    <property type="entry name" value="DNA breaking-rejoining enzymes"/>
    <property type="match status" value="1"/>
</dbReference>
<dbReference type="Pfam" id="PF14657">
    <property type="entry name" value="Arm-DNA-bind_4"/>
    <property type="match status" value="1"/>
</dbReference>
<dbReference type="PROSITE" id="PS51898">
    <property type="entry name" value="TYR_RECOMBINASE"/>
    <property type="match status" value="1"/>
</dbReference>
<evidence type="ECO:0000259" key="8">
    <source>
        <dbReference type="PROSITE" id="PS51898"/>
    </source>
</evidence>
<dbReference type="RefSeq" id="WP_068912393.1">
    <property type="nucleotide sequence ID" value="NZ_MBEW02000006.1"/>
</dbReference>
<dbReference type="Pfam" id="PF00589">
    <property type="entry name" value="Phage_integrase"/>
    <property type="match status" value="1"/>
</dbReference>
<dbReference type="InterPro" id="IPR013762">
    <property type="entry name" value="Integrase-like_cat_sf"/>
</dbReference>
<evidence type="ECO:0000313" key="11">
    <source>
        <dbReference type="Proteomes" id="UP000093352"/>
    </source>
</evidence>
<feature type="domain" description="Tyr recombinase" evidence="8">
    <location>
        <begin position="184"/>
        <end position="399"/>
    </location>
</feature>
<dbReference type="AlphaFoldDB" id="A0A371IM52"/>
<evidence type="ECO:0000256" key="2">
    <source>
        <dbReference type="ARBA" id="ARBA00008857"/>
    </source>
</evidence>
<evidence type="ECO:0000256" key="3">
    <source>
        <dbReference type="ARBA" id="ARBA00022908"/>
    </source>
</evidence>
<evidence type="ECO:0000256" key="7">
    <source>
        <dbReference type="SAM" id="MobiDB-lite"/>
    </source>
</evidence>
<dbReference type="InterPro" id="IPR010998">
    <property type="entry name" value="Integrase_recombinase_N"/>
</dbReference>
<dbReference type="InterPro" id="IPR002104">
    <property type="entry name" value="Integrase_catalytic"/>
</dbReference>
<sequence>MAISTRQVKNKRDSNGVLTGRPGTVYDVNIKYTAPNGEKKTYSKKGFPTKKEATQHEAEMKAKLHNPGQIASIASQRKQTVASYLNEWVESYARVNLRPSTYDGYKKTIANYINPYIGGVALNQLTPAMVDKMFQQIIDKGLKPSTAAGAKRVLSVALSHARKYRYIETNAAKDTLTKFGKSDKTPDPYTPEQVKALMQRVEGTVWEMPVILGGLYGMRRSEILGLRWRNVDLENNTFDVSEQLPFKVPPKTKVIEEMAPPKSNGRKLPITELARPFFLKQFAMQEAQREQAEKNGKPYYDNDLVVAKPDGSPISASWVSSQFGKLLEDLDMPHIRFHDLRHTAATNMHQLTGDFYTVGEVLGHTLAGIGVSLGLSMNFEAVTARYVDVRLERKKEVLDAYHGTVKQADPAKAEKAEPKKAKKKSSDLEL</sequence>
<dbReference type="InterPro" id="IPR028259">
    <property type="entry name" value="AP2-like_int_N"/>
</dbReference>
<keyword evidence="5" id="KW-0233">DNA recombination</keyword>
<evidence type="ECO:0000256" key="1">
    <source>
        <dbReference type="ARBA" id="ARBA00003283"/>
    </source>
</evidence>
<dbReference type="Gene3D" id="1.10.443.10">
    <property type="entry name" value="Intergrase catalytic core"/>
    <property type="match status" value="1"/>
</dbReference>
<gene>
    <name evidence="10" type="ORF">BBG48_003965</name>
</gene>
<evidence type="ECO:0000256" key="6">
    <source>
        <dbReference type="PROSITE-ProRule" id="PRU01248"/>
    </source>
</evidence>
<keyword evidence="4 6" id="KW-0238">DNA-binding</keyword>
<dbReference type="InterPro" id="IPR050808">
    <property type="entry name" value="Phage_Integrase"/>
</dbReference>
<proteinExistence type="inferred from homology"/>
<protein>
    <submittedName>
        <fullName evidence="10">Integrase</fullName>
    </submittedName>
</protein>
<dbReference type="InterPro" id="IPR044068">
    <property type="entry name" value="CB"/>
</dbReference>
<dbReference type="GO" id="GO:0006310">
    <property type="term" value="P:DNA recombination"/>
    <property type="evidence" value="ECO:0007669"/>
    <property type="project" value="UniProtKB-KW"/>
</dbReference>
<accession>A0A371IM52</accession>
<organism evidence="10 11">
    <name type="scientific">Criibacterium bergeronii</name>
    <dbReference type="NCBI Taxonomy" id="1871336"/>
    <lineage>
        <taxon>Bacteria</taxon>
        <taxon>Bacillati</taxon>
        <taxon>Bacillota</taxon>
        <taxon>Clostridia</taxon>
        <taxon>Peptostreptococcales</taxon>
        <taxon>Filifactoraceae</taxon>
        <taxon>Criibacterium</taxon>
    </lineage>
</organism>
<dbReference type="EMBL" id="MBEW02000006">
    <property type="protein sequence ID" value="RDY21516.1"/>
    <property type="molecule type" value="Genomic_DNA"/>
</dbReference>
<dbReference type="PROSITE" id="PS51900">
    <property type="entry name" value="CB"/>
    <property type="match status" value="1"/>
</dbReference>
<comment type="similarity">
    <text evidence="2">Belongs to the 'phage' integrase family.</text>
</comment>
<dbReference type="GO" id="GO:0003677">
    <property type="term" value="F:DNA binding"/>
    <property type="evidence" value="ECO:0007669"/>
    <property type="project" value="UniProtKB-UniRule"/>
</dbReference>
<dbReference type="InterPro" id="IPR011010">
    <property type="entry name" value="DNA_brk_join_enz"/>
</dbReference>
<feature type="compositionally biased region" description="Basic and acidic residues" evidence="7">
    <location>
        <begin position="409"/>
        <end position="430"/>
    </location>
</feature>
<comment type="function">
    <text evidence="1">Site-specific tyrosine recombinase, which acts by catalyzing the cutting and rejoining of the recombining DNA molecules.</text>
</comment>